<evidence type="ECO:0008006" key="4">
    <source>
        <dbReference type="Google" id="ProtNLM"/>
    </source>
</evidence>
<gene>
    <name evidence="2" type="ORF">HNQ67_000573</name>
</gene>
<dbReference type="AlphaFoldDB" id="A0A7W8HY47"/>
<reference evidence="2 3" key="1">
    <citation type="submission" date="2020-08" db="EMBL/GenBank/DDBJ databases">
        <title>Genomic Encyclopedia of Type Strains, Phase IV (KMG-IV): sequencing the most valuable type-strain genomes for metagenomic binning, comparative biology and taxonomic classification.</title>
        <authorList>
            <person name="Goeker M."/>
        </authorList>
    </citation>
    <scope>NUCLEOTIDE SEQUENCE [LARGE SCALE GENOMIC DNA]</scope>
    <source>
        <strain evidence="2 3">DSM 25335</strain>
    </source>
</reference>
<sequence length="147" mass="15247">MTGTAELNATARVRQLIDLTERLTASLGAEAEAFEAHRPQDAAACLAGTQDLANAYRRESAQVKAHPAVLAAAPVGERKALIKATEAFEVVLSRHSRAIEAARIISEGLVKTIAAEVAAQRGSPSAYGSTGQANTGDGRAVALNRTA</sequence>
<proteinExistence type="predicted"/>
<keyword evidence="3" id="KW-1185">Reference proteome</keyword>
<organism evidence="2 3">
    <name type="scientific">Brevundimonas basaltis</name>
    <dbReference type="NCBI Taxonomy" id="472166"/>
    <lineage>
        <taxon>Bacteria</taxon>
        <taxon>Pseudomonadati</taxon>
        <taxon>Pseudomonadota</taxon>
        <taxon>Alphaproteobacteria</taxon>
        <taxon>Caulobacterales</taxon>
        <taxon>Caulobacteraceae</taxon>
        <taxon>Brevundimonas</taxon>
    </lineage>
</organism>
<protein>
    <recommendedName>
        <fullName evidence="4">Flagellar basal-body protein FlbY</fullName>
    </recommendedName>
</protein>
<evidence type="ECO:0000256" key="1">
    <source>
        <dbReference type="SAM" id="MobiDB-lite"/>
    </source>
</evidence>
<evidence type="ECO:0000313" key="2">
    <source>
        <dbReference type="EMBL" id="MBB5291077.1"/>
    </source>
</evidence>
<dbReference type="RefSeq" id="WP_183252131.1">
    <property type="nucleotide sequence ID" value="NZ_BAAAFF010000004.1"/>
</dbReference>
<comment type="caution">
    <text evidence="2">The sequence shown here is derived from an EMBL/GenBank/DDBJ whole genome shotgun (WGS) entry which is preliminary data.</text>
</comment>
<dbReference type="EMBL" id="JACHFZ010000001">
    <property type="protein sequence ID" value="MBB5291077.1"/>
    <property type="molecule type" value="Genomic_DNA"/>
</dbReference>
<feature type="compositionally biased region" description="Polar residues" evidence="1">
    <location>
        <begin position="122"/>
        <end position="135"/>
    </location>
</feature>
<name>A0A7W8HY47_9CAUL</name>
<evidence type="ECO:0000313" key="3">
    <source>
        <dbReference type="Proteomes" id="UP000566663"/>
    </source>
</evidence>
<feature type="region of interest" description="Disordered" evidence="1">
    <location>
        <begin position="121"/>
        <end position="147"/>
    </location>
</feature>
<accession>A0A7W8HY47</accession>
<dbReference type="Proteomes" id="UP000566663">
    <property type="component" value="Unassembled WGS sequence"/>
</dbReference>